<keyword evidence="1" id="KW-0539">Nucleus</keyword>
<dbReference type="GO" id="GO:0006281">
    <property type="term" value="P:DNA repair"/>
    <property type="evidence" value="ECO:0007669"/>
    <property type="project" value="UniProtKB-KW"/>
</dbReference>
<dbReference type="AlphaFoldDB" id="A0A816XDX3"/>
<comment type="caution">
    <text evidence="2">The sequence shown here is derived from an EMBL/GenBank/DDBJ whole genome shotgun (WGS) entry which is preliminary data.</text>
</comment>
<dbReference type="GO" id="GO:0000398">
    <property type="term" value="P:mRNA splicing, via spliceosome"/>
    <property type="evidence" value="ECO:0007669"/>
    <property type="project" value="InterPro"/>
</dbReference>
<comment type="similarity">
    <text evidence="1">Belongs to the WD repeat PRP19 family.</text>
</comment>
<evidence type="ECO:0000256" key="1">
    <source>
        <dbReference type="RuleBase" id="RU367101"/>
    </source>
</evidence>
<dbReference type="GO" id="GO:0061630">
    <property type="term" value="F:ubiquitin protein ligase activity"/>
    <property type="evidence" value="ECO:0007669"/>
    <property type="project" value="UniProtKB-UniRule"/>
</dbReference>
<keyword evidence="1" id="KW-0808">Transferase</keyword>
<keyword evidence="1" id="KW-0507">mRNA processing</keyword>
<keyword evidence="1" id="KW-0833">Ubl conjugation pathway</keyword>
<dbReference type="GO" id="GO:0000974">
    <property type="term" value="C:Prp19 complex"/>
    <property type="evidence" value="ECO:0007669"/>
    <property type="project" value="UniProtKB-UniRule"/>
</dbReference>
<dbReference type="InterPro" id="IPR038959">
    <property type="entry name" value="Prp19"/>
</dbReference>
<evidence type="ECO:0000313" key="3">
    <source>
        <dbReference type="EMBL" id="CAF4162904.1"/>
    </source>
</evidence>
<dbReference type="GO" id="GO:0070534">
    <property type="term" value="P:protein K63-linked ubiquitination"/>
    <property type="evidence" value="ECO:0007669"/>
    <property type="project" value="UniProtKB-UniRule"/>
</dbReference>
<keyword evidence="1" id="KW-0227">DNA damage</keyword>
<comment type="catalytic activity">
    <reaction evidence="1">
        <text>S-ubiquitinyl-[E2 ubiquitin-conjugating enzyme]-L-cysteine + [acceptor protein]-L-lysine = [E2 ubiquitin-conjugating enzyme]-L-cysteine + N(6)-ubiquitinyl-[acceptor protein]-L-lysine.</text>
        <dbReference type="EC" id="2.3.2.27"/>
    </reaction>
</comment>
<dbReference type="GO" id="GO:0005737">
    <property type="term" value="C:cytoplasm"/>
    <property type="evidence" value="ECO:0007669"/>
    <property type="project" value="TreeGrafter"/>
</dbReference>
<dbReference type="Gene3D" id="2.130.10.10">
    <property type="entry name" value="YVTN repeat-like/Quinoprotein amine dehydrogenase"/>
    <property type="match status" value="1"/>
</dbReference>
<dbReference type="UniPathway" id="UPA00143"/>
<sequence>MGVGALFYKLPAWGVTIVVQSDVTGKTDLPAEGTGLSEEVITRLQDKATVLTQERKRRGRTIPEGLTPADIIRGFTTLASHPGLHSASIPGILALDVHQSDTSKMVTGGADKNATVFNKDTEQDAVSEWLRLWRSIPFANAEIGKAWD</sequence>
<comment type="subunit">
    <text evidence="1">Homotetramer.</text>
</comment>
<accession>A0A816XDX3</accession>
<organism evidence="2 4">
    <name type="scientific">Rotaria magnacalcarata</name>
    <dbReference type="NCBI Taxonomy" id="392030"/>
    <lineage>
        <taxon>Eukaryota</taxon>
        <taxon>Metazoa</taxon>
        <taxon>Spiralia</taxon>
        <taxon>Gnathifera</taxon>
        <taxon>Rotifera</taxon>
        <taxon>Eurotatoria</taxon>
        <taxon>Bdelloidea</taxon>
        <taxon>Philodinida</taxon>
        <taxon>Philodinidae</taxon>
        <taxon>Rotaria</taxon>
    </lineage>
</organism>
<comment type="pathway">
    <text evidence="1">Protein modification; protein ubiquitination.</text>
</comment>
<comment type="subcellular location">
    <subcellularLocation>
        <location evidence="1">Nucleus</location>
    </subcellularLocation>
</comment>
<proteinExistence type="inferred from homology"/>
<dbReference type="Proteomes" id="UP000663887">
    <property type="component" value="Unassembled WGS sequence"/>
</dbReference>
<name>A0A816XDX3_9BILA</name>
<reference evidence="2" key="1">
    <citation type="submission" date="2021-02" db="EMBL/GenBank/DDBJ databases">
        <authorList>
            <person name="Nowell W R."/>
        </authorList>
    </citation>
    <scope>NUCLEOTIDE SEQUENCE</scope>
</reference>
<dbReference type="PANTHER" id="PTHR43995">
    <property type="entry name" value="PRE-MRNA-PROCESSING FACTOR 19"/>
    <property type="match status" value="1"/>
</dbReference>
<comment type="function">
    <text evidence="1">Ubiquitin-protein ligase which is mainly involved pre-mRNA splicing and DNA repair. Required for pre-mRNA splicing as component of the spliceosome.</text>
</comment>
<dbReference type="Proteomes" id="UP000663842">
    <property type="component" value="Unassembled WGS sequence"/>
</dbReference>
<dbReference type="PANTHER" id="PTHR43995:SF1">
    <property type="entry name" value="PRE-MRNA-PROCESSING FACTOR 19"/>
    <property type="match status" value="1"/>
</dbReference>
<dbReference type="EC" id="2.3.2.27" evidence="1"/>
<keyword evidence="1" id="KW-0234">DNA repair</keyword>
<keyword evidence="1" id="KW-0508">mRNA splicing</keyword>
<evidence type="ECO:0000313" key="4">
    <source>
        <dbReference type="Proteomes" id="UP000663887"/>
    </source>
</evidence>
<keyword evidence="1" id="KW-0747">Spliceosome</keyword>
<dbReference type="EMBL" id="CAJOBF010005072">
    <property type="protein sequence ID" value="CAF4162904.1"/>
    <property type="molecule type" value="Genomic_DNA"/>
</dbReference>
<dbReference type="InterPro" id="IPR015943">
    <property type="entry name" value="WD40/YVTN_repeat-like_dom_sf"/>
</dbReference>
<gene>
    <name evidence="3" type="ORF">UXM345_LOCUS25803</name>
    <name evidence="2" type="ORF">XDN619_LOCUS27543</name>
</gene>
<dbReference type="GO" id="GO:0071006">
    <property type="term" value="C:U2-type catalytic step 1 spliceosome"/>
    <property type="evidence" value="ECO:0007669"/>
    <property type="project" value="TreeGrafter"/>
</dbReference>
<evidence type="ECO:0000313" key="2">
    <source>
        <dbReference type="EMBL" id="CAF2145377.1"/>
    </source>
</evidence>
<protein>
    <recommendedName>
        <fullName evidence="1">Pre-mRNA-processing factor 19</fullName>
        <ecNumber evidence="1">2.3.2.27</ecNumber>
    </recommendedName>
</protein>
<dbReference type="EMBL" id="CAJNRG010013033">
    <property type="protein sequence ID" value="CAF2145377.1"/>
    <property type="molecule type" value="Genomic_DNA"/>
</dbReference>